<dbReference type="Gene3D" id="3.40.30.10">
    <property type="entry name" value="Glutaredoxin"/>
    <property type="match status" value="1"/>
</dbReference>
<evidence type="ECO:0000256" key="6">
    <source>
        <dbReference type="ARBA" id="ARBA00023284"/>
    </source>
</evidence>
<dbReference type="PANTHER" id="PTHR45694">
    <property type="entry name" value="GLUTAREDOXIN 2"/>
    <property type="match status" value="1"/>
</dbReference>
<dbReference type="PROSITE" id="PS00195">
    <property type="entry name" value="GLUTAREDOXIN_1"/>
    <property type="match status" value="1"/>
</dbReference>
<comment type="similarity">
    <text evidence="2 7">Belongs to the glutaredoxin family.</text>
</comment>
<accession>A0ABV8UIG1</accession>
<keyword evidence="10" id="KW-1185">Reference proteome</keyword>
<protein>
    <recommendedName>
        <fullName evidence="7">Glutaredoxin</fullName>
    </recommendedName>
</protein>
<gene>
    <name evidence="9" type="primary">grxC</name>
    <name evidence="9" type="ORF">ACFOW6_03910</name>
</gene>
<name>A0ABV8UIG1_9PROT</name>
<dbReference type="InterPro" id="IPR011900">
    <property type="entry name" value="GRX_bact"/>
</dbReference>
<evidence type="ECO:0000313" key="9">
    <source>
        <dbReference type="EMBL" id="MFC4350685.1"/>
    </source>
</evidence>
<comment type="caution">
    <text evidence="9">The sequence shown here is derived from an EMBL/GenBank/DDBJ whole genome shotgun (WGS) entry which is preliminary data.</text>
</comment>
<evidence type="ECO:0000313" key="10">
    <source>
        <dbReference type="Proteomes" id="UP001595799"/>
    </source>
</evidence>
<proteinExistence type="inferred from homology"/>
<evidence type="ECO:0000256" key="5">
    <source>
        <dbReference type="ARBA" id="ARBA00023157"/>
    </source>
</evidence>
<dbReference type="PROSITE" id="PS51354">
    <property type="entry name" value="GLUTAREDOXIN_2"/>
    <property type="match status" value="1"/>
</dbReference>
<comment type="function">
    <text evidence="1 7">Has a glutathione-disulfide oxidoreductase activity in the presence of NADPH and glutathione reductase. Reduces low molecular weight disulfides and proteins.</text>
</comment>
<evidence type="ECO:0000256" key="2">
    <source>
        <dbReference type="ARBA" id="ARBA00007787"/>
    </source>
</evidence>
<dbReference type="SUPFAM" id="SSF52833">
    <property type="entry name" value="Thioredoxin-like"/>
    <property type="match status" value="1"/>
</dbReference>
<organism evidence="9 10">
    <name type="scientific">Fodinicurvata halophila</name>
    <dbReference type="NCBI Taxonomy" id="1419723"/>
    <lineage>
        <taxon>Bacteria</taxon>
        <taxon>Pseudomonadati</taxon>
        <taxon>Pseudomonadota</taxon>
        <taxon>Alphaproteobacteria</taxon>
        <taxon>Rhodospirillales</taxon>
        <taxon>Rhodovibrionaceae</taxon>
        <taxon>Fodinicurvata</taxon>
    </lineage>
</organism>
<dbReference type="InterPro" id="IPR011767">
    <property type="entry name" value="GLR_AS"/>
</dbReference>
<dbReference type="InterPro" id="IPR002109">
    <property type="entry name" value="Glutaredoxin"/>
</dbReference>
<keyword evidence="7" id="KW-0963">Cytoplasm</keyword>
<dbReference type="PRINTS" id="PR00160">
    <property type="entry name" value="GLUTAREDOXIN"/>
</dbReference>
<dbReference type="CDD" id="cd03418">
    <property type="entry name" value="GRX_GRXb_1_3_like"/>
    <property type="match status" value="1"/>
</dbReference>
<evidence type="ECO:0000256" key="1">
    <source>
        <dbReference type="ARBA" id="ARBA00002549"/>
    </source>
</evidence>
<dbReference type="InterPro" id="IPR036249">
    <property type="entry name" value="Thioredoxin-like_sf"/>
</dbReference>
<dbReference type="PANTHER" id="PTHR45694:SF18">
    <property type="entry name" value="GLUTAREDOXIN-1-RELATED"/>
    <property type="match status" value="1"/>
</dbReference>
<sequence>MAEIEIYSTFMCPYCYRAKKLLDGKGASYVEIDVFSAPRRRVEMTERAGGKSTVPQIFIDGQHVGGCDELYALDAAGQLDPLLEGRAGS</sequence>
<reference evidence="10" key="1">
    <citation type="journal article" date="2019" name="Int. J. Syst. Evol. Microbiol.">
        <title>The Global Catalogue of Microorganisms (GCM) 10K type strain sequencing project: providing services to taxonomists for standard genome sequencing and annotation.</title>
        <authorList>
            <consortium name="The Broad Institute Genomics Platform"/>
            <consortium name="The Broad Institute Genome Sequencing Center for Infectious Disease"/>
            <person name="Wu L."/>
            <person name="Ma J."/>
        </authorList>
    </citation>
    <scope>NUCLEOTIDE SEQUENCE [LARGE SCALE GENOMIC DNA]</scope>
    <source>
        <strain evidence="10">CECT 8472</strain>
    </source>
</reference>
<evidence type="ECO:0000256" key="4">
    <source>
        <dbReference type="ARBA" id="ARBA00022982"/>
    </source>
</evidence>
<evidence type="ECO:0000256" key="7">
    <source>
        <dbReference type="RuleBase" id="RU364065"/>
    </source>
</evidence>
<dbReference type="EMBL" id="JBHSCW010000002">
    <property type="protein sequence ID" value="MFC4350685.1"/>
    <property type="molecule type" value="Genomic_DNA"/>
</dbReference>
<keyword evidence="4 7" id="KW-0249">Electron transport</keyword>
<keyword evidence="6 7" id="KW-0676">Redox-active center</keyword>
<keyword evidence="3 7" id="KW-0813">Transport</keyword>
<evidence type="ECO:0000256" key="3">
    <source>
        <dbReference type="ARBA" id="ARBA00022448"/>
    </source>
</evidence>
<dbReference type="Proteomes" id="UP001595799">
    <property type="component" value="Unassembled WGS sequence"/>
</dbReference>
<dbReference type="Pfam" id="PF00462">
    <property type="entry name" value="Glutaredoxin"/>
    <property type="match status" value="1"/>
</dbReference>
<dbReference type="InterPro" id="IPR014025">
    <property type="entry name" value="Glutaredoxin_subgr"/>
</dbReference>
<keyword evidence="5" id="KW-1015">Disulfide bond</keyword>
<feature type="domain" description="Glutaredoxin" evidence="8">
    <location>
        <begin position="4"/>
        <end position="64"/>
    </location>
</feature>
<dbReference type="RefSeq" id="WP_382421192.1">
    <property type="nucleotide sequence ID" value="NZ_JBHSCW010000002.1"/>
</dbReference>
<evidence type="ECO:0000259" key="8">
    <source>
        <dbReference type="Pfam" id="PF00462"/>
    </source>
</evidence>
<dbReference type="NCBIfam" id="TIGR02181">
    <property type="entry name" value="GRX_bact"/>
    <property type="match status" value="1"/>
</dbReference>